<organism evidence="2 3">
    <name type="scientific">Rhodohalobacter sulfatireducens</name>
    <dbReference type="NCBI Taxonomy" id="2911366"/>
    <lineage>
        <taxon>Bacteria</taxon>
        <taxon>Pseudomonadati</taxon>
        <taxon>Balneolota</taxon>
        <taxon>Balneolia</taxon>
        <taxon>Balneolales</taxon>
        <taxon>Balneolaceae</taxon>
        <taxon>Rhodohalobacter</taxon>
    </lineage>
</organism>
<keyword evidence="1" id="KW-0812">Transmembrane</keyword>
<dbReference type="Proteomes" id="UP001165366">
    <property type="component" value="Unassembled WGS sequence"/>
</dbReference>
<evidence type="ECO:0000313" key="3">
    <source>
        <dbReference type="Proteomes" id="UP001165366"/>
    </source>
</evidence>
<feature type="transmembrane region" description="Helical" evidence="1">
    <location>
        <begin position="46"/>
        <end position="66"/>
    </location>
</feature>
<evidence type="ECO:0000256" key="1">
    <source>
        <dbReference type="SAM" id="Phobius"/>
    </source>
</evidence>
<name>A0ABS9KD35_9BACT</name>
<gene>
    <name evidence="2" type="ORF">L6773_09315</name>
</gene>
<feature type="transmembrane region" description="Helical" evidence="1">
    <location>
        <begin position="78"/>
        <end position="98"/>
    </location>
</feature>
<protein>
    <recommendedName>
        <fullName evidence="4">2TM domain-containing protein</fullName>
    </recommendedName>
</protein>
<sequence>MRKDDVFTAMIKEEINQFHNFLKYKEKKWLREGKYSKVAQKGLRQARIMGVFVIFSILIFSFFSVYHFIDYGNTGNNISLWLGITSWIFVIISTVYYTRDILQKKKSMERILKLLDAREDYYRSKENEKKS</sequence>
<dbReference type="EMBL" id="JAKLWS010000009">
    <property type="protein sequence ID" value="MCG2588764.1"/>
    <property type="molecule type" value="Genomic_DNA"/>
</dbReference>
<keyword evidence="1" id="KW-1133">Transmembrane helix</keyword>
<comment type="caution">
    <text evidence="2">The sequence shown here is derived from an EMBL/GenBank/DDBJ whole genome shotgun (WGS) entry which is preliminary data.</text>
</comment>
<reference evidence="2" key="1">
    <citation type="submission" date="2022-01" db="EMBL/GenBank/DDBJ databases">
        <authorList>
            <person name="Wang Y."/>
        </authorList>
    </citation>
    <scope>NUCLEOTIDE SEQUENCE</scope>
    <source>
        <strain evidence="2">WB101</strain>
    </source>
</reference>
<keyword evidence="3" id="KW-1185">Reference proteome</keyword>
<accession>A0ABS9KD35</accession>
<reference evidence="2" key="2">
    <citation type="submission" date="2024-05" db="EMBL/GenBank/DDBJ databases">
        <title>Rhodohalobacter halophilus gen. nov., sp. nov., a moderately halophilic member of the family Balneolaceae.</title>
        <authorList>
            <person name="Xia J."/>
        </authorList>
    </citation>
    <scope>NUCLEOTIDE SEQUENCE</scope>
    <source>
        <strain evidence="2">WB101</strain>
    </source>
</reference>
<keyword evidence="1" id="KW-0472">Membrane</keyword>
<proteinExistence type="predicted"/>
<evidence type="ECO:0000313" key="2">
    <source>
        <dbReference type="EMBL" id="MCG2588764.1"/>
    </source>
</evidence>
<dbReference type="RefSeq" id="WP_237853677.1">
    <property type="nucleotide sequence ID" value="NZ_JAKLWS010000009.1"/>
</dbReference>
<evidence type="ECO:0008006" key="4">
    <source>
        <dbReference type="Google" id="ProtNLM"/>
    </source>
</evidence>